<evidence type="ECO:0000313" key="3">
    <source>
        <dbReference type="Proteomes" id="UP000215914"/>
    </source>
</evidence>
<accession>A0A9K3GW09</accession>
<feature type="domain" description="Reverse transcriptase Ty1/copia-type" evidence="1">
    <location>
        <begin position="2"/>
        <end position="63"/>
    </location>
</feature>
<protein>
    <submittedName>
        <fullName evidence="2">RNA-directed DNA polymerase</fullName>
        <ecNumber evidence="2">2.7.7.49</ecNumber>
    </submittedName>
</protein>
<dbReference type="Pfam" id="PF07727">
    <property type="entry name" value="RVT_2"/>
    <property type="match status" value="1"/>
</dbReference>
<dbReference type="GO" id="GO:0003964">
    <property type="term" value="F:RNA-directed DNA polymerase activity"/>
    <property type="evidence" value="ECO:0007669"/>
    <property type="project" value="UniProtKB-KW"/>
</dbReference>
<keyword evidence="2" id="KW-0808">Transferase</keyword>
<evidence type="ECO:0000259" key="1">
    <source>
        <dbReference type="Pfam" id="PF07727"/>
    </source>
</evidence>
<dbReference type="PANTHER" id="PTHR11439:SF498">
    <property type="entry name" value="DNAK FAMILY PROTEIN"/>
    <property type="match status" value="1"/>
</dbReference>
<keyword evidence="2" id="KW-0548">Nucleotidyltransferase</keyword>
<dbReference type="InterPro" id="IPR013103">
    <property type="entry name" value="RVT_2"/>
</dbReference>
<dbReference type="EC" id="2.7.7.49" evidence="2"/>
<dbReference type="EMBL" id="MNCJ02000332">
    <property type="protein sequence ID" value="KAF5756324.1"/>
    <property type="molecule type" value="Genomic_DNA"/>
</dbReference>
<comment type="caution">
    <text evidence="2">The sequence shown here is derived from an EMBL/GenBank/DDBJ whole genome shotgun (WGS) entry which is preliminary data.</text>
</comment>
<gene>
    <name evidence="2" type="ORF">HanXRQr2_Chr17g0813301</name>
</gene>
<evidence type="ECO:0000313" key="2">
    <source>
        <dbReference type="EMBL" id="KAF5756324.1"/>
    </source>
</evidence>
<sequence length="154" mass="17319">MSEIKLFLNERFSIKDLGNLKYFLGIEVARTEEGMVLSQRKYTLNIIEDAGMLGCRLSPIPMEQNLKLESGKEEDRVDPSYYRRLVGRLLYLQATCPDIAYSVSILSQFVADPRTSHLEAATRVVRYLKATAGQGILLPKIGETISWPIPIPTG</sequence>
<keyword evidence="2" id="KW-0695">RNA-directed DNA polymerase</keyword>
<reference evidence="2" key="2">
    <citation type="submission" date="2020-06" db="EMBL/GenBank/DDBJ databases">
        <title>Helianthus annuus Genome sequencing and assembly Release 2.</title>
        <authorList>
            <person name="Gouzy J."/>
            <person name="Langlade N."/>
            <person name="Munos S."/>
        </authorList>
    </citation>
    <scope>NUCLEOTIDE SEQUENCE</scope>
    <source>
        <tissue evidence="2">Leaves</tissue>
    </source>
</reference>
<organism evidence="2 3">
    <name type="scientific">Helianthus annuus</name>
    <name type="common">Common sunflower</name>
    <dbReference type="NCBI Taxonomy" id="4232"/>
    <lineage>
        <taxon>Eukaryota</taxon>
        <taxon>Viridiplantae</taxon>
        <taxon>Streptophyta</taxon>
        <taxon>Embryophyta</taxon>
        <taxon>Tracheophyta</taxon>
        <taxon>Spermatophyta</taxon>
        <taxon>Magnoliopsida</taxon>
        <taxon>eudicotyledons</taxon>
        <taxon>Gunneridae</taxon>
        <taxon>Pentapetalae</taxon>
        <taxon>asterids</taxon>
        <taxon>campanulids</taxon>
        <taxon>Asterales</taxon>
        <taxon>Asteraceae</taxon>
        <taxon>Asteroideae</taxon>
        <taxon>Heliantheae alliance</taxon>
        <taxon>Heliantheae</taxon>
        <taxon>Helianthus</taxon>
    </lineage>
</organism>
<dbReference type="AlphaFoldDB" id="A0A9K3GW09"/>
<dbReference type="Gramene" id="mRNA:HanXRQr2_Chr17g0813301">
    <property type="protein sequence ID" value="CDS:HanXRQr2_Chr17g0813301.1"/>
    <property type="gene ID" value="HanXRQr2_Chr17g0813301"/>
</dbReference>
<proteinExistence type="predicted"/>
<keyword evidence="3" id="KW-1185">Reference proteome</keyword>
<dbReference type="PANTHER" id="PTHR11439">
    <property type="entry name" value="GAG-POL-RELATED RETROTRANSPOSON"/>
    <property type="match status" value="1"/>
</dbReference>
<dbReference type="Proteomes" id="UP000215914">
    <property type="component" value="Unassembled WGS sequence"/>
</dbReference>
<name>A0A9K3GW09_HELAN</name>
<reference evidence="2" key="1">
    <citation type="journal article" date="2017" name="Nature">
        <title>The sunflower genome provides insights into oil metabolism, flowering and Asterid evolution.</title>
        <authorList>
            <person name="Badouin H."/>
            <person name="Gouzy J."/>
            <person name="Grassa C.J."/>
            <person name="Murat F."/>
            <person name="Staton S.E."/>
            <person name="Cottret L."/>
            <person name="Lelandais-Briere C."/>
            <person name="Owens G.L."/>
            <person name="Carrere S."/>
            <person name="Mayjonade B."/>
            <person name="Legrand L."/>
            <person name="Gill N."/>
            <person name="Kane N.C."/>
            <person name="Bowers J.E."/>
            <person name="Hubner S."/>
            <person name="Bellec A."/>
            <person name="Berard A."/>
            <person name="Berges H."/>
            <person name="Blanchet N."/>
            <person name="Boniface M.C."/>
            <person name="Brunel D."/>
            <person name="Catrice O."/>
            <person name="Chaidir N."/>
            <person name="Claudel C."/>
            <person name="Donnadieu C."/>
            <person name="Faraut T."/>
            <person name="Fievet G."/>
            <person name="Helmstetter N."/>
            <person name="King M."/>
            <person name="Knapp S.J."/>
            <person name="Lai Z."/>
            <person name="Le Paslier M.C."/>
            <person name="Lippi Y."/>
            <person name="Lorenzon L."/>
            <person name="Mandel J.R."/>
            <person name="Marage G."/>
            <person name="Marchand G."/>
            <person name="Marquand E."/>
            <person name="Bret-Mestries E."/>
            <person name="Morien E."/>
            <person name="Nambeesan S."/>
            <person name="Nguyen T."/>
            <person name="Pegot-Espagnet P."/>
            <person name="Pouilly N."/>
            <person name="Raftis F."/>
            <person name="Sallet E."/>
            <person name="Schiex T."/>
            <person name="Thomas J."/>
            <person name="Vandecasteele C."/>
            <person name="Vares D."/>
            <person name="Vear F."/>
            <person name="Vautrin S."/>
            <person name="Crespi M."/>
            <person name="Mangin B."/>
            <person name="Burke J.M."/>
            <person name="Salse J."/>
            <person name="Munos S."/>
            <person name="Vincourt P."/>
            <person name="Rieseberg L.H."/>
            <person name="Langlade N.B."/>
        </authorList>
    </citation>
    <scope>NUCLEOTIDE SEQUENCE</scope>
    <source>
        <tissue evidence="2">Leaves</tissue>
    </source>
</reference>